<reference evidence="1" key="1">
    <citation type="submission" date="2022-02" db="EMBL/GenBank/DDBJ databases">
        <title>Atlantic sturgeon de novo genome assembly.</title>
        <authorList>
            <person name="Stock M."/>
            <person name="Klopp C."/>
            <person name="Guiguen Y."/>
            <person name="Cabau C."/>
            <person name="Parinello H."/>
            <person name="Santidrian Yebra-Pimentel E."/>
            <person name="Kuhl H."/>
            <person name="Dirks R.P."/>
            <person name="Guessner J."/>
            <person name="Wuertz S."/>
            <person name="Du K."/>
            <person name="Schartl M."/>
        </authorList>
    </citation>
    <scope>NUCLEOTIDE SEQUENCE</scope>
    <source>
        <strain evidence="1">STURGEONOMICS-FGT-2020</strain>
        <tissue evidence="1">Whole blood</tissue>
    </source>
</reference>
<dbReference type="Proteomes" id="UP001230051">
    <property type="component" value="Unassembled WGS sequence"/>
</dbReference>
<sequence>MKERKRVEKDELLAARIADVNREKELRLKAESVTRGQISPCSRRARESVELSRELTCASKALTEVRRAALQELLLLEHQQHSEELSRVGKAFYTQRI</sequence>
<comment type="caution">
    <text evidence="1">The sequence shown here is derived from an EMBL/GenBank/DDBJ whole genome shotgun (WGS) entry which is preliminary data.</text>
</comment>
<evidence type="ECO:0000313" key="3">
    <source>
        <dbReference type="Proteomes" id="UP001230051"/>
    </source>
</evidence>
<name>A0AAD8CL58_ACIOX</name>
<dbReference type="EMBL" id="JAGXEW010000051">
    <property type="protein sequence ID" value="KAK1151648.1"/>
    <property type="molecule type" value="Genomic_DNA"/>
</dbReference>
<dbReference type="InterPro" id="IPR029375">
    <property type="entry name" value="CFAP141"/>
</dbReference>
<accession>A0AAD8CL58</accession>
<keyword evidence="3" id="KW-1185">Reference proteome</keyword>
<proteinExistence type="predicted"/>
<dbReference type="EMBL" id="JAGXEW010000034">
    <property type="protein sequence ID" value="KAK1154626.1"/>
    <property type="molecule type" value="Genomic_DNA"/>
</dbReference>
<dbReference type="PANTHER" id="PTHR35818:SF1">
    <property type="entry name" value="CILIA- AND FLAGELLA-ASSOCIATED PROTEIN 141"/>
    <property type="match status" value="1"/>
</dbReference>
<protein>
    <submittedName>
        <fullName evidence="1">Uncharacterized protein</fullName>
    </submittedName>
</protein>
<organism evidence="1 3">
    <name type="scientific">Acipenser oxyrinchus oxyrinchus</name>
    <dbReference type="NCBI Taxonomy" id="40147"/>
    <lineage>
        <taxon>Eukaryota</taxon>
        <taxon>Metazoa</taxon>
        <taxon>Chordata</taxon>
        <taxon>Craniata</taxon>
        <taxon>Vertebrata</taxon>
        <taxon>Euteleostomi</taxon>
        <taxon>Actinopterygii</taxon>
        <taxon>Chondrostei</taxon>
        <taxon>Acipenseriformes</taxon>
        <taxon>Acipenseridae</taxon>
        <taxon>Acipenser</taxon>
    </lineage>
</organism>
<evidence type="ECO:0000313" key="2">
    <source>
        <dbReference type="EMBL" id="KAK1154626.1"/>
    </source>
</evidence>
<gene>
    <name evidence="2" type="ORF">AOXY_G28133</name>
    <name evidence="1" type="ORF">AOXY_G32524</name>
</gene>
<dbReference type="Pfam" id="PF15104">
    <property type="entry name" value="CFAP141"/>
    <property type="match status" value="1"/>
</dbReference>
<dbReference type="PANTHER" id="PTHR35818">
    <property type="entry name" value="C1ORF189"/>
    <property type="match status" value="1"/>
</dbReference>
<dbReference type="AlphaFoldDB" id="A0AAD8CL58"/>
<evidence type="ECO:0000313" key="1">
    <source>
        <dbReference type="EMBL" id="KAK1151648.1"/>
    </source>
</evidence>